<comment type="caution">
    <text evidence="1">The sequence shown here is derived from an EMBL/GenBank/DDBJ whole genome shotgun (WGS) entry which is preliminary data.</text>
</comment>
<dbReference type="EMBL" id="JAMKOV010000001">
    <property type="protein sequence ID" value="KAI8044584.1"/>
    <property type="molecule type" value="Genomic_DNA"/>
</dbReference>
<sequence length="99" mass="11304">MSILTIKSNSSFADVLRGKTIPVSRLSQKSMAKAQGQAKKVEQFLTKAKSSSLISLGGLPSHYEFNRLQELNQWWEPRTRFRDEADVSLHPSYQMKQFS</sequence>
<dbReference type="Proteomes" id="UP001059596">
    <property type="component" value="Chromosome 3R"/>
</dbReference>
<proteinExistence type="predicted"/>
<protein>
    <submittedName>
        <fullName evidence="1">Uncharacterized protein</fullName>
    </submittedName>
</protein>
<name>A0A9Q0BUS3_9MUSC</name>
<organism evidence="1 2">
    <name type="scientific">Drosophila gunungcola</name>
    <name type="common">fruit fly</name>
    <dbReference type="NCBI Taxonomy" id="103775"/>
    <lineage>
        <taxon>Eukaryota</taxon>
        <taxon>Metazoa</taxon>
        <taxon>Ecdysozoa</taxon>
        <taxon>Arthropoda</taxon>
        <taxon>Hexapoda</taxon>
        <taxon>Insecta</taxon>
        <taxon>Pterygota</taxon>
        <taxon>Neoptera</taxon>
        <taxon>Endopterygota</taxon>
        <taxon>Diptera</taxon>
        <taxon>Brachycera</taxon>
        <taxon>Muscomorpha</taxon>
        <taxon>Ephydroidea</taxon>
        <taxon>Drosophilidae</taxon>
        <taxon>Drosophila</taxon>
        <taxon>Sophophora</taxon>
    </lineage>
</organism>
<dbReference type="AlphaFoldDB" id="A0A9Q0BUS3"/>
<evidence type="ECO:0000313" key="1">
    <source>
        <dbReference type="EMBL" id="KAI8044584.1"/>
    </source>
</evidence>
<keyword evidence="2" id="KW-1185">Reference proteome</keyword>
<accession>A0A9Q0BUS3</accession>
<reference evidence="1" key="1">
    <citation type="journal article" date="2023" name="Genome Biol. Evol.">
        <title>Long-read-based Genome Assembly of Drosophila gunungcola Reveals Fewer Chemosensory Genes in Flower-breeding Species.</title>
        <authorList>
            <person name="Negi A."/>
            <person name="Liao B.Y."/>
            <person name="Yeh S.D."/>
        </authorList>
    </citation>
    <scope>NUCLEOTIDE SEQUENCE</scope>
    <source>
        <strain evidence="1">Sukarami</strain>
    </source>
</reference>
<evidence type="ECO:0000313" key="2">
    <source>
        <dbReference type="Proteomes" id="UP001059596"/>
    </source>
</evidence>
<gene>
    <name evidence="1" type="ORF">M5D96_000754</name>
</gene>